<reference evidence="2 3" key="1">
    <citation type="submission" date="2020-08" db="EMBL/GenBank/DDBJ databases">
        <title>Sequencing the genomes of 1000 actinobacteria strains.</title>
        <authorList>
            <person name="Klenk H.-P."/>
        </authorList>
    </citation>
    <scope>NUCLEOTIDE SEQUENCE [LARGE SCALE GENOMIC DNA]</scope>
    <source>
        <strain evidence="2 3">DSM 45518</strain>
    </source>
</reference>
<dbReference type="RefSeq" id="WP_184952086.1">
    <property type="nucleotide sequence ID" value="NZ_BOMC01000056.1"/>
</dbReference>
<accession>A0A7W7G0V7</accession>
<protein>
    <submittedName>
        <fullName evidence="2">Uncharacterized protein</fullName>
    </submittedName>
</protein>
<proteinExistence type="predicted"/>
<keyword evidence="1" id="KW-0812">Transmembrane</keyword>
<keyword evidence="3" id="KW-1185">Reference proteome</keyword>
<dbReference type="Proteomes" id="UP000542742">
    <property type="component" value="Unassembled WGS sequence"/>
</dbReference>
<organism evidence="2 3">
    <name type="scientific">Paractinoplanes abujensis</name>
    <dbReference type="NCBI Taxonomy" id="882441"/>
    <lineage>
        <taxon>Bacteria</taxon>
        <taxon>Bacillati</taxon>
        <taxon>Actinomycetota</taxon>
        <taxon>Actinomycetes</taxon>
        <taxon>Micromonosporales</taxon>
        <taxon>Micromonosporaceae</taxon>
        <taxon>Paractinoplanes</taxon>
    </lineage>
</organism>
<evidence type="ECO:0000313" key="2">
    <source>
        <dbReference type="EMBL" id="MBB4693473.1"/>
    </source>
</evidence>
<comment type="caution">
    <text evidence="2">The sequence shown here is derived from an EMBL/GenBank/DDBJ whole genome shotgun (WGS) entry which is preliminary data.</text>
</comment>
<evidence type="ECO:0000313" key="3">
    <source>
        <dbReference type="Proteomes" id="UP000542742"/>
    </source>
</evidence>
<evidence type="ECO:0000256" key="1">
    <source>
        <dbReference type="SAM" id="Phobius"/>
    </source>
</evidence>
<sequence>MTTTTMAPTMTTPITVTPVRRGDREIGAYIDGRFVPAVDATTVALAALATAAVATAGISVGFALRRRPAIGTVTMGPGGWVSLKRTTRPALKAGRPARPWWARLLRARRLVVER</sequence>
<keyword evidence="1" id="KW-0472">Membrane</keyword>
<gene>
    <name evidence="2" type="ORF">BKA14_003621</name>
</gene>
<name>A0A7W7G0V7_9ACTN</name>
<dbReference type="AlphaFoldDB" id="A0A7W7G0V7"/>
<feature type="transmembrane region" description="Helical" evidence="1">
    <location>
        <begin position="43"/>
        <end position="64"/>
    </location>
</feature>
<dbReference type="EMBL" id="JACHMF010000001">
    <property type="protein sequence ID" value="MBB4693473.1"/>
    <property type="molecule type" value="Genomic_DNA"/>
</dbReference>
<keyword evidence="1" id="KW-1133">Transmembrane helix</keyword>